<comment type="pathway">
    <text evidence="7">Cell wall biogenesis; peptidoglycan biosynthesis.</text>
</comment>
<dbReference type="Pfam" id="PF01177">
    <property type="entry name" value="Asp_Glu_race"/>
    <property type="match status" value="1"/>
</dbReference>
<comment type="similarity">
    <text evidence="7">Belongs to the aspartate/glutamate racemases family.</text>
</comment>
<evidence type="ECO:0000256" key="5">
    <source>
        <dbReference type="ARBA" id="ARBA00023235"/>
    </source>
</evidence>
<keyword evidence="5 7" id="KW-0413">Isomerase</keyword>
<feature type="binding site" evidence="7">
    <location>
        <begin position="77"/>
        <end position="78"/>
    </location>
    <ligand>
        <name>substrate</name>
    </ligand>
</feature>
<feature type="binding site" evidence="7">
    <location>
        <begin position="45"/>
        <end position="46"/>
    </location>
    <ligand>
        <name>substrate</name>
    </ligand>
</feature>
<organism evidence="8 9">
    <name type="scientific">Candidatus Falkowbacteria bacterium RIFOXYA2_FULL_47_9</name>
    <dbReference type="NCBI Taxonomy" id="1797995"/>
    <lineage>
        <taxon>Bacteria</taxon>
        <taxon>Candidatus Falkowiibacteriota</taxon>
    </lineage>
</organism>
<comment type="function">
    <text evidence="7">Provides the (R)-glutamate required for cell wall biosynthesis.</text>
</comment>
<dbReference type="InterPro" id="IPR004391">
    <property type="entry name" value="Glu_race"/>
</dbReference>
<evidence type="ECO:0000313" key="9">
    <source>
        <dbReference type="Proteomes" id="UP000178925"/>
    </source>
</evidence>
<dbReference type="Proteomes" id="UP000178925">
    <property type="component" value="Unassembled WGS sequence"/>
</dbReference>
<protein>
    <recommendedName>
        <fullName evidence="2 7">Glutamate racemase</fullName>
        <ecNumber evidence="2 7">5.1.1.3</ecNumber>
    </recommendedName>
</protein>
<evidence type="ECO:0000256" key="2">
    <source>
        <dbReference type="ARBA" id="ARBA00013090"/>
    </source>
</evidence>
<reference evidence="8 9" key="1">
    <citation type="journal article" date="2016" name="Nat. Commun.">
        <title>Thousands of microbial genomes shed light on interconnected biogeochemical processes in an aquifer system.</title>
        <authorList>
            <person name="Anantharaman K."/>
            <person name="Brown C.T."/>
            <person name="Hug L.A."/>
            <person name="Sharon I."/>
            <person name="Castelle C.J."/>
            <person name="Probst A.J."/>
            <person name="Thomas B.C."/>
            <person name="Singh A."/>
            <person name="Wilkins M.J."/>
            <person name="Karaoz U."/>
            <person name="Brodie E.L."/>
            <person name="Williams K.H."/>
            <person name="Hubbard S.S."/>
            <person name="Banfield J.F."/>
        </authorList>
    </citation>
    <scope>NUCLEOTIDE SEQUENCE [LARGE SCALE GENOMIC DNA]</scope>
</reference>
<keyword evidence="4 7" id="KW-0573">Peptidoglycan synthesis</keyword>
<evidence type="ECO:0000256" key="3">
    <source>
        <dbReference type="ARBA" id="ARBA00022960"/>
    </source>
</evidence>
<gene>
    <name evidence="7" type="primary">murI</name>
    <name evidence="8" type="ORF">A2242_00905</name>
</gene>
<dbReference type="NCBIfam" id="TIGR00067">
    <property type="entry name" value="glut_race"/>
    <property type="match status" value="1"/>
</dbReference>
<evidence type="ECO:0000256" key="6">
    <source>
        <dbReference type="ARBA" id="ARBA00023316"/>
    </source>
</evidence>
<keyword evidence="6 7" id="KW-0961">Cell wall biogenesis/degradation</keyword>
<dbReference type="PROSITE" id="PS00923">
    <property type="entry name" value="ASP_GLU_RACEMASE_1"/>
    <property type="match status" value="1"/>
</dbReference>
<dbReference type="FunFam" id="3.40.50.1860:FF:000001">
    <property type="entry name" value="Glutamate racemase"/>
    <property type="match status" value="1"/>
</dbReference>
<keyword evidence="3 7" id="KW-0133">Cell shape</keyword>
<dbReference type="UniPathway" id="UPA00219"/>
<accession>A0A1F5SRV7</accession>
<dbReference type="STRING" id="1797995.A2242_00905"/>
<feature type="active site" description="Proton donor/acceptor" evidence="7">
    <location>
        <position position="76"/>
    </location>
</feature>
<dbReference type="InterPro" id="IPR001920">
    <property type="entry name" value="Asp/Glu_race"/>
</dbReference>
<evidence type="ECO:0000256" key="7">
    <source>
        <dbReference type="HAMAP-Rule" id="MF_00258"/>
    </source>
</evidence>
<dbReference type="EMBL" id="MFGC01000004">
    <property type="protein sequence ID" value="OGF28921.1"/>
    <property type="molecule type" value="Genomic_DNA"/>
</dbReference>
<dbReference type="Gene3D" id="3.40.50.1860">
    <property type="match status" value="2"/>
</dbReference>
<sequence>MIGIFDSGLGGLTILKSILNVETHGHASLRNYDYIYLGDNARAPYGNKSQAAIYQYTREAVDFLFSRHCRLIILACNTASSEALRKIQQEYLPEHHPEKRVLGVIRPLVEEITKHAKIQRVGILGTRATVESNAYLTELRNLKPRLEIFQQAAPLLVPLIEEGWLSRPETAMILKKYLRPLKQKQVQALILACTHYPFLLPQILRIMTKRVFVPNPGEVVAKSLADYLERHPELALQATQNPRVQFCTTDDTTAFKQLGEKFLKQEMSNIEKVIL</sequence>
<proteinExistence type="inferred from homology"/>
<dbReference type="InterPro" id="IPR018187">
    <property type="entry name" value="Asp/Glu_racemase_AS_1"/>
</dbReference>
<dbReference type="EC" id="5.1.1.3" evidence="2 7"/>
<dbReference type="AlphaFoldDB" id="A0A1F5SRV7"/>
<dbReference type="PROSITE" id="PS00924">
    <property type="entry name" value="ASP_GLU_RACEMASE_2"/>
    <property type="match status" value="1"/>
</dbReference>
<dbReference type="SUPFAM" id="SSF53681">
    <property type="entry name" value="Aspartate/glutamate racemase"/>
    <property type="match status" value="2"/>
</dbReference>
<dbReference type="InterPro" id="IPR033134">
    <property type="entry name" value="Asp/Glu_racemase_AS_2"/>
</dbReference>
<comment type="caution">
    <text evidence="8">The sequence shown here is derived from an EMBL/GenBank/DDBJ whole genome shotgun (WGS) entry which is preliminary data.</text>
</comment>
<dbReference type="GO" id="GO:0009252">
    <property type="term" value="P:peptidoglycan biosynthetic process"/>
    <property type="evidence" value="ECO:0007669"/>
    <property type="project" value="UniProtKB-UniRule"/>
</dbReference>
<dbReference type="GO" id="GO:0008360">
    <property type="term" value="P:regulation of cell shape"/>
    <property type="evidence" value="ECO:0007669"/>
    <property type="project" value="UniProtKB-KW"/>
</dbReference>
<feature type="active site" description="Proton donor/acceptor" evidence="7">
    <location>
        <position position="193"/>
    </location>
</feature>
<dbReference type="PANTHER" id="PTHR21198">
    <property type="entry name" value="GLUTAMATE RACEMASE"/>
    <property type="match status" value="1"/>
</dbReference>
<comment type="catalytic activity">
    <reaction evidence="1 7">
        <text>L-glutamate = D-glutamate</text>
        <dbReference type="Rhea" id="RHEA:12813"/>
        <dbReference type="ChEBI" id="CHEBI:29985"/>
        <dbReference type="ChEBI" id="CHEBI:29986"/>
        <dbReference type="EC" id="5.1.1.3"/>
    </reaction>
</comment>
<dbReference type="InterPro" id="IPR015942">
    <property type="entry name" value="Asp/Glu/hydantoin_racemase"/>
</dbReference>
<dbReference type="HAMAP" id="MF_00258">
    <property type="entry name" value="Glu_racemase"/>
    <property type="match status" value="1"/>
</dbReference>
<name>A0A1F5SRV7_9BACT</name>
<evidence type="ECO:0000256" key="1">
    <source>
        <dbReference type="ARBA" id="ARBA00001602"/>
    </source>
</evidence>
<evidence type="ECO:0000256" key="4">
    <source>
        <dbReference type="ARBA" id="ARBA00022984"/>
    </source>
</evidence>
<evidence type="ECO:0000313" key="8">
    <source>
        <dbReference type="EMBL" id="OGF28921.1"/>
    </source>
</evidence>
<feature type="binding site" evidence="7">
    <location>
        <begin position="194"/>
        <end position="195"/>
    </location>
    <ligand>
        <name>substrate</name>
    </ligand>
</feature>
<feature type="binding site" evidence="7">
    <location>
        <begin position="6"/>
        <end position="7"/>
    </location>
    <ligand>
        <name>substrate</name>
    </ligand>
</feature>
<dbReference type="GO" id="GO:0008881">
    <property type="term" value="F:glutamate racemase activity"/>
    <property type="evidence" value="ECO:0007669"/>
    <property type="project" value="UniProtKB-UniRule"/>
</dbReference>
<dbReference type="GO" id="GO:0071555">
    <property type="term" value="P:cell wall organization"/>
    <property type="evidence" value="ECO:0007669"/>
    <property type="project" value="UniProtKB-KW"/>
</dbReference>
<dbReference type="PANTHER" id="PTHR21198:SF2">
    <property type="entry name" value="GLUTAMATE RACEMASE"/>
    <property type="match status" value="1"/>
</dbReference>